<organism evidence="4">
    <name type="scientific">Fusarium oxysporum f. sp. pisi HDV247</name>
    <dbReference type="NCBI Taxonomy" id="1080344"/>
    <lineage>
        <taxon>Eukaryota</taxon>
        <taxon>Fungi</taxon>
        <taxon>Dikarya</taxon>
        <taxon>Ascomycota</taxon>
        <taxon>Pezizomycotina</taxon>
        <taxon>Sordariomycetes</taxon>
        <taxon>Hypocreomycetidae</taxon>
        <taxon>Hypocreales</taxon>
        <taxon>Nectriaceae</taxon>
        <taxon>Fusarium</taxon>
        <taxon>Fusarium oxysporum species complex</taxon>
    </lineage>
</organism>
<dbReference type="InterPro" id="IPR013149">
    <property type="entry name" value="ADH-like_C"/>
</dbReference>
<dbReference type="InterPro" id="IPR011032">
    <property type="entry name" value="GroES-like_sf"/>
</dbReference>
<dbReference type="Pfam" id="PF00107">
    <property type="entry name" value="ADH_zinc_N"/>
    <property type="match status" value="1"/>
</dbReference>
<accession>W9P8V8</accession>
<dbReference type="Gene3D" id="3.40.50.720">
    <property type="entry name" value="NAD(P)-binding Rossmann-like Domain"/>
    <property type="match status" value="1"/>
</dbReference>
<evidence type="ECO:0000259" key="3">
    <source>
        <dbReference type="SMART" id="SM00829"/>
    </source>
</evidence>
<evidence type="ECO:0000256" key="1">
    <source>
        <dbReference type="ARBA" id="ARBA00008072"/>
    </source>
</evidence>
<dbReference type="PANTHER" id="PTHR45348">
    <property type="entry name" value="HYPOTHETICAL OXIDOREDUCTASE (EUROFUNG)"/>
    <property type="match status" value="1"/>
</dbReference>
<protein>
    <recommendedName>
        <fullName evidence="3">Enoyl reductase (ER) domain-containing protein</fullName>
    </recommendedName>
</protein>
<comment type="similarity">
    <text evidence="1">Belongs to the zinc-containing alcohol dehydrogenase family.</text>
</comment>
<dbReference type="Proteomes" id="UP000030751">
    <property type="component" value="Unassembled WGS sequence"/>
</dbReference>
<gene>
    <name evidence="4" type="ORF">FOVG_10076</name>
</gene>
<proteinExistence type="inferred from homology"/>
<name>W9P8V8_FUSOX</name>
<reference evidence="4" key="2">
    <citation type="submission" date="2012-05" db="EMBL/GenBank/DDBJ databases">
        <title>Annotation of the Genome Sequence of Fusarium oxysporum HDV247.</title>
        <authorList>
            <consortium name="The Broad Institute Genomics Platform"/>
            <person name="Ma L.-J."/>
            <person name="Corby-Kistler H."/>
            <person name="Broz K."/>
            <person name="Gale L.R."/>
            <person name="Jonkers W."/>
            <person name="O'Donnell K."/>
            <person name="Ploetz R."/>
            <person name="Steinberg C."/>
            <person name="Schwartz D.C."/>
            <person name="VanEtten H."/>
            <person name="Zhou S."/>
            <person name="Young S.K."/>
            <person name="Zeng Q."/>
            <person name="Gargeya S."/>
            <person name="Fitzgerald M."/>
            <person name="Abouelleil A."/>
            <person name="Alvarado L."/>
            <person name="Chapman S.B."/>
            <person name="Gainer-Dewar J."/>
            <person name="Goldberg J."/>
            <person name="Griggs A."/>
            <person name="Gujja S."/>
            <person name="Hansen M."/>
            <person name="Howarth C."/>
            <person name="Imamovic A."/>
            <person name="Ireland A."/>
            <person name="Larimer J."/>
            <person name="McCowan C."/>
            <person name="Murphy C."/>
            <person name="Pearson M."/>
            <person name="Poon T.W."/>
            <person name="Priest M."/>
            <person name="Roberts A."/>
            <person name="Saif S."/>
            <person name="Shea T."/>
            <person name="Sykes S."/>
            <person name="Wortman J."/>
            <person name="Nusbaum C."/>
            <person name="Birren B."/>
        </authorList>
    </citation>
    <scope>NUCLEOTIDE SEQUENCE</scope>
    <source>
        <strain evidence="4">HDV247</strain>
    </source>
</reference>
<dbReference type="AlphaFoldDB" id="W9P8V8"/>
<dbReference type="InterPro" id="IPR020843">
    <property type="entry name" value="ER"/>
</dbReference>
<dbReference type="InterPro" id="IPR047122">
    <property type="entry name" value="Trans-enoyl_RdTase-like"/>
</dbReference>
<dbReference type="Gene3D" id="3.90.180.10">
    <property type="entry name" value="Medium-chain alcohol dehydrogenases, catalytic domain"/>
    <property type="match status" value="1"/>
</dbReference>
<dbReference type="SMART" id="SM00829">
    <property type="entry name" value="PKS_ER"/>
    <property type="match status" value="1"/>
</dbReference>
<dbReference type="InterPro" id="IPR036291">
    <property type="entry name" value="NAD(P)-bd_dom_sf"/>
</dbReference>
<reference evidence="4" key="1">
    <citation type="submission" date="2011-10" db="EMBL/GenBank/DDBJ databases">
        <title>The Genome Sequence of Fusarium oxysporum HDV247.</title>
        <authorList>
            <consortium name="The Broad Institute Genome Sequencing Platform"/>
            <person name="Ma L.-J."/>
            <person name="Gale L.R."/>
            <person name="Schwartz D.C."/>
            <person name="Zhou S."/>
            <person name="Corby-Kistler H."/>
            <person name="Young S.K."/>
            <person name="Zeng Q."/>
            <person name="Gargeya S."/>
            <person name="Fitzgerald M."/>
            <person name="Haas B."/>
            <person name="Abouelleil A."/>
            <person name="Alvarado L."/>
            <person name="Arachchi H.M."/>
            <person name="Berlin A."/>
            <person name="Brown A."/>
            <person name="Chapman S.B."/>
            <person name="Chen Z."/>
            <person name="Dunbar C."/>
            <person name="Freedman E."/>
            <person name="Gearin G."/>
            <person name="Goldberg J."/>
            <person name="Griggs A."/>
            <person name="Gujja S."/>
            <person name="Heiman D."/>
            <person name="Howarth C."/>
            <person name="Larson L."/>
            <person name="Lui A."/>
            <person name="MacDonald P.J.P."/>
            <person name="Montmayeur A."/>
            <person name="Murphy C."/>
            <person name="Neiman D."/>
            <person name="Pearson M."/>
            <person name="Priest M."/>
            <person name="Roberts A."/>
            <person name="Saif S."/>
            <person name="Shea T."/>
            <person name="Shenoy N."/>
            <person name="Sisk P."/>
            <person name="Stolte C."/>
            <person name="Sykes S."/>
            <person name="Wortman J."/>
            <person name="Nusbaum C."/>
            <person name="Birren B."/>
        </authorList>
    </citation>
    <scope>NUCLEOTIDE SEQUENCE [LARGE SCALE GENOMIC DNA]</scope>
    <source>
        <strain evidence="4">HDV247</strain>
    </source>
</reference>
<dbReference type="SUPFAM" id="SSF51735">
    <property type="entry name" value="NAD(P)-binding Rossmann-fold domains"/>
    <property type="match status" value="1"/>
</dbReference>
<evidence type="ECO:0000256" key="2">
    <source>
        <dbReference type="ARBA" id="ARBA00023002"/>
    </source>
</evidence>
<evidence type="ECO:0000313" key="4">
    <source>
        <dbReference type="EMBL" id="EXA41604.1"/>
    </source>
</evidence>
<dbReference type="EMBL" id="JH650973">
    <property type="protein sequence ID" value="EXA41604.1"/>
    <property type="molecule type" value="Genomic_DNA"/>
</dbReference>
<feature type="domain" description="Enoyl reductase (ER)" evidence="3">
    <location>
        <begin position="15"/>
        <end position="357"/>
    </location>
</feature>
<dbReference type="CDD" id="cd08249">
    <property type="entry name" value="enoyl_reductase_like"/>
    <property type="match status" value="1"/>
</dbReference>
<dbReference type="HOGENOM" id="CLU_026673_16_1_1"/>
<sequence length="375" mass="40635">MSLPASAEALVIRLDSTNTPRLVKETVPVPKPGEHQLLVKVSYVAQNPTDGKTSSLQSWPRLPAPFHALLTISNTVQSFDSNAFGDGAILGCDFVGVVEEIGPNVTRIAKGTTIAGLIWGGDIKGLGGYSQYTIADERICFPVPQQLSPEAASTIPLASCTAVLSLFSKDCLAIDTSGEEKPAVLIWGGSSSVGLYAIQIARLNGLKVITTCSPKHHDLVKSYGAIEAFDYRDPQVVEKIRQAAPGLQYVFDTIGNTTSSNTASRAISHQDGVLCTVRPGKANTEEVAKGVKITDVLVWTAFLKEHRYGKFHWPASQEDHKLASDFFQKLPTLLSSGQIKPNSYQLFKNGFDDVSRGFQEYRDGSISNYKIVYKV</sequence>
<dbReference type="GO" id="GO:0016651">
    <property type="term" value="F:oxidoreductase activity, acting on NAD(P)H"/>
    <property type="evidence" value="ECO:0007669"/>
    <property type="project" value="InterPro"/>
</dbReference>
<keyword evidence="2" id="KW-0560">Oxidoreductase</keyword>
<dbReference type="InterPro" id="IPR013154">
    <property type="entry name" value="ADH-like_N"/>
</dbReference>
<dbReference type="SUPFAM" id="SSF50129">
    <property type="entry name" value="GroES-like"/>
    <property type="match status" value="1"/>
</dbReference>
<dbReference type="OrthoDB" id="9992527at2759"/>
<dbReference type="Pfam" id="PF08240">
    <property type="entry name" value="ADH_N"/>
    <property type="match status" value="1"/>
</dbReference>
<dbReference type="PANTHER" id="PTHR45348:SF2">
    <property type="entry name" value="ZINC-TYPE ALCOHOL DEHYDROGENASE-LIKE PROTEIN C2E1P3.01"/>
    <property type="match status" value="1"/>
</dbReference>